<gene>
    <name evidence="2" type="ORF">INT44_001217</name>
</gene>
<dbReference type="EMBL" id="JAEPRA010000002">
    <property type="protein sequence ID" value="KAG2188464.1"/>
    <property type="molecule type" value="Genomic_DNA"/>
</dbReference>
<name>A0A8H7QAX1_9FUNG</name>
<evidence type="ECO:0000256" key="1">
    <source>
        <dbReference type="SAM" id="Phobius"/>
    </source>
</evidence>
<dbReference type="Proteomes" id="UP000612746">
    <property type="component" value="Unassembled WGS sequence"/>
</dbReference>
<dbReference type="AlphaFoldDB" id="A0A8H7QAX1"/>
<accession>A0A8H7QAX1</accession>
<evidence type="ECO:0000313" key="2">
    <source>
        <dbReference type="EMBL" id="KAG2188464.1"/>
    </source>
</evidence>
<sequence>CPVKPIGLQVEVVTLSLLGVMVTAAWSFLGMYLANLSRDHTKANPLQASSGVILEIFLFIGTFFLNWVRSNYPKGKYCSIFAKLIIRDHWGIN</sequence>
<keyword evidence="3" id="KW-1185">Reference proteome</keyword>
<organism evidence="2 3">
    <name type="scientific">Umbelopsis vinacea</name>
    <dbReference type="NCBI Taxonomy" id="44442"/>
    <lineage>
        <taxon>Eukaryota</taxon>
        <taxon>Fungi</taxon>
        <taxon>Fungi incertae sedis</taxon>
        <taxon>Mucoromycota</taxon>
        <taxon>Mucoromycotina</taxon>
        <taxon>Umbelopsidomycetes</taxon>
        <taxon>Umbelopsidales</taxon>
        <taxon>Umbelopsidaceae</taxon>
        <taxon>Umbelopsis</taxon>
    </lineage>
</organism>
<keyword evidence="1" id="KW-1133">Transmembrane helix</keyword>
<feature type="non-terminal residue" evidence="2">
    <location>
        <position position="93"/>
    </location>
</feature>
<keyword evidence="1" id="KW-0812">Transmembrane</keyword>
<feature type="transmembrane region" description="Helical" evidence="1">
    <location>
        <begin position="46"/>
        <end position="68"/>
    </location>
</feature>
<comment type="caution">
    <text evidence="2">The sequence shown here is derived from an EMBL/GenBank/DDBJ whole genome shotgun (WGS) entry which is preliminary data.</text>
</comment>
<reference evidence="2" key="1">
    <citation type="submission" date="2020-12" db="EMBL/GenBank/DDBJ databases">
        <title>Metabolic potential, ecology and presence of endohyphal bacteria is reflected in genomic diversity of Mucoromycotina.</title>
        <authorList>
            <person name="Muszewska A."/>
            <person name="Okrasinska A."/>
            <person name="Steczkiewicz K."/>
            <person name="Drgas O."/>
            <person name="Orlowska M."/>
            <person name="Perlinska-Lenart U."/>
            <person name="Aleksandrzak-Piekarczyk T."/>
            <person name="Szatraj K."/>
            <person name="Zielenkiewicz U."/>
            <person name="Pilsyk S."/>
            <person name="Malc E."/>
            <person name="Mieczkowski P."/>
            <person name="Kruszewska J.S."/>
            <person name="Biernat P."/>
            <person name="Pawlowska J."/>
        </authorList>
    </citation>
    <scope>NUCLEOTIDE SEQUENCE</scope>
    <source>
        <strain evidence="2">WA0000051536</strain>
    </source>
</reference>
<evidence type="ECO:0000313" key="3">
    <source>
        <dbReference type="Proteomes" id="UP000612746"/>
    </source>
</evidence>
<feature type="transmembrane region" description="Helical" evidence="1">
    <location>
        <begin position="12"/>
        <end position="34"/>
    </location>
</feature>
<dbReference type="OrthoDB" id="2274698at2759"/>
<keyword evidence="1" id="KW-0472">Membrane</keyword>
<protein>
    <submittedName>
        <fullName evidence="2">Uncharacterized protein</fullName>
    </submittedName>
</protein>
<proteinExistence type="predicted"/>